<keyword evidence="4" id="KW-0479">Metal-binding</keyword>
<keyword evidence="3 12" id="KW-0548">Nucleotidyltransferase</keyword>
<dbReference type="PANTHER" id="PTHR34047">
    <property type="entry name" value="NUCLEAR INTRON MATURASE 1, MITOCHONDRIAL-RELATED"/>
    <property type="match status" value="1"/>
</dbReference>
<evidence type="ECO:0000256" key="4">
    <source>
        <dbReference type="ARBA" id="ARBA00022723"/>
    </source>
</evidence>
<dbReference type="AlphaFoldDB" id="A0A7W8P862"/>
<dbReference type="GO" id="GO:0003723">
    <property type="term" value="F:RNA binding"/>
    <property type="evidence" value="ECO:0007669"/>
    <property type="project" value="InterPro"/>
</dbReference>
<dbReference type="Pfam" id="PF00078">
    <property type="entry name" value="RVT_1"/>
    <property type="match status" value="1"/>
</dbReference>
<dbReference type="InterPro" id="IPR043502">
    <property type="entry name" value="DNA/RNA_pol_sf"/>
</dbReference>
<feature type="domain" description="Reverse transcriptase" evidence="11">
    <location>
        <begin position="92"/>
        <end position="317"/>
    </location>
</feature>
<reference evidence="12 14" key="2">
    <citation type="submission" date="2020-08" db="EMBL/GenBank/DDBJ databases">
        <title>Genomic Encyclopedia of Type Strains, Phase IV (KMG-V): Genome sequencing to study the core and pangenomes of soil and plant-associated prokaryotes.</title>
        <authorList>
            <person name="Whitman W."/>
        </authorList>
    </citation>
    <scope>NUCLEOTIDE SEQUENCE [LARGE SCALE GENOMIC DNA]</scope>
    <source>
        <strain evidence="12 14">JPY162</strain>
    </source>
</reference>
<dbReference type="RefSeq" id="WP_176370174.1">
    <property type="nucleotide sequence ID" value="NZ_JACHDE010000071.1"/>
</dbReference>
<name>A0A7W8P862_9BURK</name>
<dbReference type="Proteomes" id="UP000821598">
    <property type="component" value="Unassembled WGS sequence"/>
</dbReference>
<comment type="caution">
    <text evidence="12">The sequence shown here is derived from an EMBL/GenBank/DDBJ whole genome shotgun (WGS) entry which is preliminary data.</text>
</comment>
<evidence type="ECO:0000256" key="5">
    <source>
        <dbReference type="ARBA" id="ARBA00022842"/>
    </source>
</evidence>
<dbReference type="PROSITE" id="PS50878">
    <property type="entry name" value="RT_POL"/>
    <property type="match status" value="1"/>
</dbReference>
<dbReference type="CDD" id="cd01651">
    <property type="entry name" value="RT_G2_intron"/>
    <property type="match status" value="1"/>
</dbReference>
<protein>
    <recommendedName>
        <fullName evidence="1">RNA-directed DNA polymerase</fullName>
        <ecNumber evidence="1">2.7.7.49</ecNumber>
    </recommendedName>
</protein>
<dbReference type="InterPro" id="IPR000477">
    <property type="entry name" value="RT_dom"/>
</dbReference>
<gene>
    <name evidence="13" type="primary">ltrA</name>
    <name evidence="13" type="ORF">FSB64_41815</name>
    <name evidence="12" type="ORF">HDG41_008168</name>
</gene>
<keyword evidence="5" id="KW-0460">Magnesium</keyword>
<evidence type="ECO:0000313" key="15">
    <source>
        <dbReference type="Proteomes" id="UP000821598"/>
    </source>
</evidence>
<evidence type="ECO:0000313" key="14">
    <source>
        <dbReference type="Proteomes" id="UP000592820"/>
    </source>
</evidence>
<keyword evidence="6 12" id="KW-0695">RNA-directed DNA polymerase</keyword>
<dbReference type="GO" id="GO:0051607">
    <property type="term" value="P:defense response to virus"/>
    <property type="evidence" value="ECO:0007669"/>
    <property type="project" value="UniProtKB-KW"/>
</dbReference>
<evidence type="ECO:0000313" key="13">
    <source>
        <dbReference type="EMBL" id="NVI09914.1"/>
    </source>
</evidence>
<dbReference type="InterPro" id="IPR051083">
    <property type="entry name" value="GrpII_Intron_Splice-Mob/Def"/>
</dbReference>
<evidence type="ECO:0000256" key="9">
    <source>
        <dbReference type="ARBA" id="ARBA00048173"/>
    </source>
</evidence>
<dbReference type="GO" id="GO:0003964">
    <property type="term" value="F:RNA-directed DNA polymerase activity"/>
    <property type="evidence" value="ECO:0007669"/>
    <property type="project" value="UniProtKB-KW"/>
</dbReference>
<evidence type="ECO:0000256" key="10">
    <source>
        <dbReference type="SAM" id="MobiDB-lite"/>
    </source>
</evidence>
<evidence type="ECO:0000313" key="12">
    <source>
        <dbReference type="EMBL" id="MBB5406065.1"/>
    </source>
</evidence>
<keyword evidence="2 12" id="KW-0808">Transferase</keyword>
<keyword evidence="7" id="KW-0051">Antiviral defense</keyword>
<dbReference type="NCBIfam" id="TIGR04416">
    <property type="entry name" value="group_II_RT_mat"/>
    <property type="match status" value="1"/>
</dbReference>
<dbReference type="InterPro" id="IPR030931">
    <property type="entry name" value="Group_II_RT_mat"/>
</dbReference>
<evidence type="ECO:0000256" key="8">
    <source>
        <dbReference type="ARBA" id="ARBA00034120"/>
    </source>
</evidence>
<accession>A0A7W8P862</accession>
<feature type="region of interest" description="Disordered" evidence="10">
    <location>
        <begin position="1"/>
        <end position="27"/>
    </location>
</feature>
<dbReference type="GO" id="GO:0046872">
    <property type="term" value="F:metal ion binding"/>
    <property type="evidence" value="ECO:0007669"/>
    <property type="project" value="UniProtKB-KW"/>
</dbReference>
<evidence type="ECO:0000256" key="3">
    <source>
        <dbReference type="ARBA" id="ARBA00022695"/>
    </source>
</evidence>
<evidence type="ECO:0000256" key="1">
    <source>
        <dbReference type="ARBA" id="ARBA00012493"/>
    </source>
</evidence>
<evidence type="ECO:0000256" key="6">
    <source>
        <dbReference type="ARBA" id="ARBA00022918"/>
    </source>
</evidence>
<dbReference type="Proteomes" id="UP000592820">
    <property type="component" value="Unassembled WGS sequence"/>
</dbReference>
<dbReference type="EMBL" id="VOMC01000190">
    <property type="protein sequence ID" value="NVI09914.1"/>
    <property type="molecule type" value="Genomic_DNA"/>
</dbReference>
<dbReference type="EMBL" id="JACHDE010000071">
    <property type="protein sequence ID" value="MBB5406065.1"/>
    <property type="molecule type" value="Genomic_DNA"/>
</dbReference>
<dbReference type="InterPro" id="IPR013597">
    <property type="entry name" value="Mat_intron_G2"/>
</dbReference>
<dbReference type="PRINTS" id="PR00866">
    <property type="entry name" value="RNADNAPOLMS"/>
</dbReference>
<dbReference type="EC" id="2.7.7.49" evidence="1"/>
<comment type="similarity">
    <text evidence="8">Belongs to the bacterial reverse transcriptase family.</text>
</comment>
<evidence type="ECO:0000256" key="2">
    <source>
        <dbReference type="ARBA" id="ARBA00022679"/>
    </source>
</evidence>
<dbReference type="PANTHER" id="PTHR34047:SF8">
    <property type="entry name" value="PROTEIN YKFC"/>
    <property type="match status" value="1"/>
</dbReference>
<dbReference type="InterPro" id="IPR000123">
    <property type="entry name" value="Reverse_transcriptase_msDNA"/>
</dbReference>
<sequence>MSMRQELRQMPAQAGRAGGTRGEAASMPVSDEACCPRHESGDTGSALLMAALTRANLKQAFKRVRANKGAAGVDGLDIDQTSRHLVTAWPAIREQLLKGTYRPSPVRRVTIPKPDGGERELGIPTVTDRLIQQALLQVLQPVLDPTFSEHSYGFRPGRRAHDAVLAAQSYVQSGRRIVVDVDLEKFFDRINHDILIDRLQKRIGDAGVIRLIRAYLNSGIMDGGVVQQREQGTPQGGPLSPLLANVLLDEVDKELERRGHCFVRYADDANVYVRSRRAGERVMVLLRRLFGRLRLKVNETKSAVASVFGRKFLGYSLWVASGGVIKRKVAAKPLLAFKRRIRELTGRNGGRSMKDVVERLRPYVLGWRAYFRLAQTPRVWRTLDEWVRHRLRVIQLKQWRRGPTIYRELRALGAPHAVAQQVAANSRRWWRNSGKLLNSVLTLAYFERLGAPRLS</sequence>
<dbReference type="Pfam" id="PF08388">
    <property type="entry name" value="GIIM"/>
    <property type="match status" value="1"/>
</dbReference>
<keyword evidence="15" id="KW-1185">Reference proteome</keyword>
<evidence type="ECO:0000259" key="11">
    <source>
        <dbReference type="PROSITE" id="PS50878"/>
    </source>
</evidence>
<organism evidence="12 14">
    <name type="scientific">Paraburkholderia youngii</name>
    <dbReference type="NCBI Taxonomy" id="2782701"/>
    <lineage>
        <taxon>Bacteria</taxon>
        <taxon>Pseudomonadati</taxon>
        <taxon>Pseudomonadota</taxon>
        <taxon>Betaproteobacteria</taxon>
        <taxon>Burkholderiales</taxon>
        <taxon>Burkholderiaceae</taxon>
        <taxon>Paraburkholderia</taxon>
    </lineage>
</organism>
<evidence type="ECO:0000256" key="7">
    <source>
        <dbReference type="ARBA" id="ARBA00023118"/>
    </source>
</evidence>
<comment type="catalytic activity">
    <reaction evidence="9">
        <text>DNA(n) + a 2'-deoxyribonucleoside 5'-triphosphate = DNA(n+1) + diphosphate</text>
        <dbReference type="Rhea" id="RHEA:22508"/>
        <dbReference type="Rhea" id="RHEA-COMP:17339"/>
        <dbReference type="Rhea" id="RHEA-COMP:17340"/>
        <dbReference type="ChEBI" id="CHEBI:33019"/>
        <dbReference type="ChEBI" id="CHEBI:61560"/>
        <dbReference type="ChEBI" id="CHEBI:173112"/>
        <dbReference type="EC" id="2.7.7.49"/>
    </reaction>
</comment>
<reference evidence="13 15" key="1">
    <citation type="submission" date="2019-08" db="EMBL/GenBank/DDBJ databases">
        <title>Paraburkholderia simonii sp. nov. and P. youngii sp. nov. Brazilian and Mexican Mimosa-associated rhizobia.</title>
        <authorList>
            <person name="Mavima L."/>
            <person name="Beukes C.W."/>
            <person name="Palmer M."/>
            <person name="De Meyer S.E."/>
            <person name="James E.K."/>
            <person name="Maluk M."/>
            <person name="Avontuur J.R."/>
            <person name="Chan W.Y."/>
            <person name="Venter S.N."/>
            <person name="Steenkamp E.T."/>
        </authorList>
    </citation>
    <scope>NUCLEOTIDE SEQUENCE [LARGE SCALE GENOMIC DNA]</scope>
    <source>
        <strain evidence="13 15">JPY454</strain>
    </source>
</reference>
<proteinExistence type="inferred from homology"/>
<dbReference type="SUPFAM" id="SSF56672">
    <property type="entry name" value="DNA/RNA polymerases"/>
    <property type="match status" value="1"/>
</dbReference>